<name>A0A9P3LVN5_9FUNG</name>
<dbReference type="Pfam" id="PF11221">
    <property type="entry name" value="Med21"/>
    <property type="match status" value="1"/>
</dbReference>
<keyword evidence="7 8" id="KW-0539">Nucleus</keyword>
<dbReference type="PANTHER" id="PTHR13381">
    <property type="entry name" value="RNA POLYMERASE II HOLOENZYME COMPONENT SRB7"/>
    <property type="match status" value="1"/>
</dbReference>
<dbReference type="OrthoDB" id="526653at2759"/>
<evidence type="ECO:0000256" key="4">
    <source>
        <dbReference type="ARBA" id="ARBA00023015"/>
    </source>
</evidence>
<dbReference type="EMBL" id="BQFW01000006">
    <property type="protein sequence ID" value="GJJ72217.1"/>
    <property type="molecule type" value="Genomic_DNA"/>
</dbReference>
<comment type="caution">
    <text evidence="10">The sequence shown here is derived from an EMBL/GenBank/DDBJ whole genome shotgun (WGS) entry which is preliminary data.</text>
</comment>
<keyword evidence="6 8" id="KW-0804">Transcription</keyword>
<reference evidence="10" key="1">
    <citation type="submission" date="2021-11" db="EMBL/GenBank/DDBJ databases">
        <authorList>
            <person name="Herlambang A."/>
            <person name="Guo Y."/>
            <person name="Takashima Y."/>
            <person name="Nishizawa T."/>
        </authorList>
    </citation>
    <scope>NUCLEOTIDE SEQUENCE</scope>
    <source>
        <strain evidence="10">E1425</strain>
    </source>
</reference>
<comment type="subunit">
    <text evidence="8">Component of the Mediator complex.</text>
</comment>
<keyword evidence="5 8" id="KW-0010">Activator</keyword>
<evidence type="ECO:0000313" key="11">
    <source>
        <dbReference type="Proteomes" id="UP000827284"/>
    </source>
</evidence>
<sequence>MDRLTQLQDAIDKLALLFVSSLDHLSKNAPLVALNPDVPVVTTEHGMPKEILQASAQELALDISRQAKELETLIENLPPITQTPEEQTLDLELLAQENDRATEEYEAAVLEAKKLLQEVTQALREIAMDQSNT</sequence>
<dbReference type="GO" id="GO:0003712">
    <property type="term" value="F:transcription coregulator activity"/>
    <property type="evidence" value="ECO:0007669"/>
    <property type="project" value="TreeGrafter"/>
</dbReference>
<keyword evidence="9" id="KW-0175">Coiled coil</keyword>
<accession>A0A9P3LVN5</accession>
<organism evidence="10 11">
    <name type="scientific">Entomortierella parvispora</name>
    <dbReference type="NCBI Taxonomy" id="205924"/>
    <lineage>
        <taxon>Eukaryota</taxon>
        <taxon>Fungi</taxon>
        <taxon>Fungi incertae sedis</taxon>
        <taxon>Mucoromycota</taxon>
        <taxon>Mortierellomycotina</taxon>
        <taxon>Mortierellomycetes</taxon>
        <taxon>Mortierellales</taxon>
        <taxon>Mortierellaceae</taxon>
        <taxon>Entomortierella</taxon>
    </lineage>
</organism>
<comment type="subcellular location">
    <subcellularLocation>
        <location evidence="1 8">Nucleus</location>
    </subcellularLocation>
</comment>
<comment type="similarity">
    <text evidence="2 8">Belongs to the Mediator complex subunit 21 family.</text>
</comment>
<evidence type="ECO:0000256" key="9">
    <source>
        <dbReference type="SAM" id="Coils"/>
    </source>
</evidence>
<evidence type="ECO:0000256" key="8">
    <source>
        <dbReference type="RuleBase" id="RU366036"/>
    </source>
</evidence>
<evidence type="ECO:0000256" key="3">
    <source>
        <dbReference type="ARBA" id="ARBA00019691"/>
    </source>
</evidence>
<protein>
    <recommendedName>
        <fullName evidence="3 8">Mediator of RNA polymerase II transcription subunit 21</fullName>
    </recommendedName>
</protein>
<keyword evidence="4 8" id="KW-0805">Transcription regulation</keyword>
<dbReference type="GO" id="GO:0016592">
    <property type="term" value="C:mediator complex"/>
    <property type="evidence" value="ECO:0007669"/>
    <property type="project" value="UniProtKB-UniRule"/>
</dbReference>
<comment type="function">
    <text evidence="8">Component of the Mediator complex, a coactivator involved in the regulated transcription of nearly all RNA polymerase II-dependent genes. Mediator functions as a bridge to convey information from gene-specific regulatory proteins to the basal RNA polymerase II transcription machinery. Mediator is recruited to promoters by direct interactions with regulatory proteins and serves as a scaffold for the assembly of a functional preinitiation complex with RNA polymerase II and the general transcription factors.</text>
</comment>
<evidence type="ECO:0000256" key="5">
    <source>
        <dbReference type="ARBA" id="ARBA00023159"/>
    </source>
</evidence>
<evidence type="ECO:0000256" key="1">
    <source>
        <dbReference type="ARBA" id="ARBA00004123"/>
    </source>
</evidence>
<evidence type="ECO:0000256" key="7">
    <source>
        <dbReference type="ARBA" id="ARBA00023242"/>
    </source>
</evidence>
<dbReference type="AlphaFoldDB" id="A0A9P3LVN5"/>
<dbReference type="Gene3D" id="6.10.280.10">
    <property type="entry name" value="Mediator complex, subunit Med21"/>
    <property type="match status" value="1"/>
</dbReference>
<feature type="coiled-coil region" evidence="9">
    <location>
        <begin position="56"/>
        <end position="125"/>
    </location>
</feature>
<dbReference type="InterPro" id="IPR021384">
    <property type="entry name" value="Mediator_Med21"/>
</dbReference>
<evidence type="ECO:0000256" key="2">
    <source>
        <dbReference type="ARBA" id="ARBA00005770"/>
    </source>
</evidence>
<evidence type="ECO:0000256" key="6">
    <source>
        <dbReference type="ARBA" id="ARBA00023163"/>
    </source>
</evidence>
<dbReference type="PANTHER" id="PTHR13381:SF0">
    <property type="entry name" value="MEDIATOR OF RNA POLYMERASE II TRANSCRIPTION SUBUNIT 21"/>
    <property type="match status" value="1"/>
</dbReference>
<proteinExistence type="inferred from homology"/>
<reference evidence="10" key="2">
    <citation type="journal article" date="2022" name="Microbiol. Resour. Announc.">
        <title>Whole-Genome Sequence of Entomortierella parvispora E1425, a Mucoromycotan Fungus Associated with Burkholderiaceae-Related Endosymbiotic Bacteria.</title>
        <authorList>
            <person name="Herlambang A."/>
            <person name="Guo Y."/>
            <person name="Takashima Y."/>
            <person name="Narisawa K."/>
            <person name="Ohta H."/>
            <person name="Nishizawa T."/>
        </authorList>
    </citation>
    <scope>NUCLEOTIDE SEQUENCE</scope>
    <source>
        <strain evidence="10">E1425</strain>
    </source>
</reference>
<gene>
    <name evidence="10" type="ORF">EMPS_04574</name>
</gene>
<dbReference type="SUPFAM" id="SSF140718">
    <property type="entry name" value="Mediator hinge subcomplex-like"/>
    <property type="match status" value="1"/>
</dbReference>
<dbReference type="InterPro" id="IPR037212">
    <property type="entry name" value="Med7/Med21-like"/>
</dbReference>
<dbReference type="GO" id="GO:0006357">
    <property type="term" value="P:regulation of transcription by RNA polymerase II"/>
    <property type="evidence" value="ECO:0007669"/>
    <property type="project" value="TreeGrafter"/>
</dbReference>
<keyword evidence="11" id="KW-1185">Reference proteome</keyword>
<dbReference type="Proteomes" id="UP000827284">
    <property type="component" value="Unassembled WGS sequence"/>
</dbReference>
<evidence type="ECO:0000313" key="10">
    <source>
        <dbReference type="EMBL" id="GJJ72217.1"/>
    </source>
</evidence>